<proteinExistence type="predicted"/>
<accession>A0ACB8DZ65</accession>
<sequence>MDAKNTYTCSRCHQRTHSLAALFRHLCASHGTESGWNCSYEGCVRTYRLYSSFRKHVSRHHKHLFPSSSSEKSVDLLLPDNTHNAVDEPTEETSDETGDEPIEEPSDHGVLNAGPLPVAAMSTSVMASSVAFAFSGEPSRVPSDPDYVPSIFTYRPARSGVLPRQQRASRRQGAAKAVPNSAESVPLHAAICEDDPVPGEPEDSSLEAGDSEAAEALIDIPVVCQANALQKDLEQTRTALAESQKLAHYWKGAL</sequence>
<organism evidence="1 2">
    <name type="scientific">Dermacentor silvarum</name>
    <name type="common">Tick</name>
    <dbReference type="NCBI Taxonomy" id="543639"/>
    <lineage>
        <taxon>Eukaryota</taxon>
        <taxon>Metazoa</taxon>
        <taxon>Ecdysozoa</taxon>
        <taxon>Arthropoda</taxon>
        <taxon>Chelicerata</taxon>
        <taxon>Arachnida</taxon>
        <taxon>Acari</taxon>
        <taxon>Parasitiformes</taxon>
        <taxon>Ixodida</taxon>
        <taxon>Ixodoidea</taxon>
        <taxon>Ixodidae</taxon>
        <taxon>Rhipicephalinae</taxon>
        <taxon>Dermacentor</taxon>
    </lineage>
</organism>
<name>A0ACB8DZ65_DERSI</name>
<keyword evidence="2" id="KW-1185">Reference proteome</keyword>
<gene>
    <name evidence="1" type="ORF">HPB49_009868</name>
</gene>
<dbReference type="EMBL" id="CM023470">
    <property type="protein sequence ID" value="KAH7979556.1"/>
    <property type="molecule type" value="Genomic_DNA"/>
</dbReference>
<dbReference type="Proteomes" id="UP000821865">
    <property type="component" value="Chromosome 1"/>
</dbReference>
<evidence type="ECO:0000313" key="2">
    <source>
        <dbReference type="Proteomes" id="UP000821865"/>
    </source>
</evidence>
<evidence type="ECO:0000313" key="1">
    <source>
        <dbReference type="EMBL" id="KAH7979556.1"/>
    </source>
</evidence>
<comment type="caution">
    <text evidence="1">The sequence shown here is derived from an EMBL/GenBank/DDBJ whole genome shotgun (WGS) entry which is preliminary data.</text>
</comment>
<protein>
    <submittedName>
        <fullName evidence="1">Uncharacterized protein</fullName>
    </submittedName>
</protein>
<reference evidence="1" key="1">
    <citation type="submission" date="2020-05" db="EMBL/GenBank/DDBJ databases">
        <title>Large-scale comparative analyses of tick genomes elucidate their genetic diversity and vector capacities.</title>
        <authorList>
            <person name="Jia N."/>
            <person name="Wang J."/>
            <person name="Shi W."/>
            <person name="Du L."/>
            <person name="Sun Y."/>
            <person name="Zhan W."/>
            <person name="Jiang J."/>
            <person name="Wang Q."/>
            <person name="Zhang B."/>
            <person name="Ji P."/>
            <person name="Sakyi L.B."/>
            <person name="Cui X."/>
            <person name="Yuan T."/>
            <person name="Jiang B."/>
            <person name="Yang W."/>
            <person name="Lam T.T.-Y."/>
            <person name="Chang Q."/>
            <person name="Ding S."/>
            <person name="Wang X."/>
            <person name="Zhu J."/>
            <person name="Ruan X."/>
            <person name="Zhao L."/>
            <person name="Wei J."/>
            <person name="Que T."/>
            <person name="Du C."/>
            <person name="Cheng J."/>
            <person name="Dai P."/>
            <person name="Han X."/>
            <person name="Huang E."/>
            <person name="Gao Y."/>
            <person name="Liu J."/>
            <person name="Shao H."/>
            <person name="Ye R."/>
            <person name="Li L."/>
            <person name="Wei W."/>
            <person name="Wang X."/>
            <person name="Wang C."/>
            <person name="Yang T."/>
            <person name="Huo Q."/>
            <person name="Li W."/>
            <person name="Guo W."/>
            <person name="Chen H."/>
            <person name="Zhou L."/>
            <person name="Ni X."/>
            <person name="Tian J."/>
            <person name="Zhou Y."/>
            <person name="Sheng Y."/>
            <person name="Liu T."/>
            <person name="Pan Y."/>
            <person name="Xia L."/>
            <person name="Li J."/>
            <person name="Zhao F."/>
            <person name="Cao W."/>
        </authorList>
    </citation>
    <scope>NUCLEOTIDE SEQUENCE</scope>
    <source>
        <strain evidence="1">Dsil-2018</strain>
    </source>
</reference>